<proteinExistence type="predicted"/>
<reference evidence="2" key="1">
    <citation type="journal article" date="2020" name="Fungal Divers.">
        <title>Resolving the Mortierellaceae phylogeny through synthesis of multi-gene phylogenetics and phylogenomics.</title>
        <authorList>
            <person name="Vandepol N."/>
            <person name="Liber J."/>
            <person name="Desiro A."/>
            <person name="Na H."/>
            <person name="Kennedy M."/>
            <person name="Barry K."/>
            <person name="Grigoriev I.V."/>
            <person name="Miller A.N."/>
            <person name="O'Donnell K."/>
            <person name="Stajich J.E."/>
            <person name="Bonito G."/>
        </authorList>
    </citation>
    <scope>NUCLEOTIDE SEQUENCE</scope>
    <source>
        <strain evidence="2">MES-2147</strain>
    </source>
</reference>
<name>A0A9P6J5R5_9FUNG</name>
<organism evidence="2 3">
    <name type="scientific">Modicella reniformis</name>
    <dbReference type="NCBI Taxonomy" id="1440133"/>
    <lineage>
        <taxon>Eukaryota</taxon>
        <taxon>Fungi</taxon>
        <taxon>Fungi incertae sedis</taxon>
        <taxon>Mucoromycota</taxon>
        <taxon>Mortierellomycotina</taxon>
        <taxon>Mortierellomycetes</taxon>
        <taxon>Mortierellales</taxon>
        <taxon>Mortierellaceae</taxon>
        <taxon>Modicella</taxon>
    </lineage>
</organism>
<dbReference type="EMBL" id="JAAAHW010006301">
    <property type="protein sequence ID" value="KAF9963333.1"/>
    <property type="molecule type" value="Genomic_DNA"/>
</dbReference>
<accession>A0A9P6J5R5</accession>
<evidence type="ECO:0000313" key="3">
    <source>
        <dbReference type="Proteomes" id="UP000749646"/>
    </source>
</evidence>
<keyword evidence="3" id="KW-1185">Reference proteome</keyword>
<sequence length="194" mass="21728">MSSYLSHRTNLVFRPTADELNNAIIKKHRIGSNTKATIKEHVLALHSTTRTGKDVVAGTLQTDGYQLRIHAYSLAKRKKTDKNKNEDKDSYNNDDKNTGSCSTSNRMIRRMTKKKKRYLTEAIPGAATLTQEFGDQKDHVVLAIDPGVEGFFPASCGFRFKVENDLRAFYGSKGLKVASYHKDQGQKAVPSEEC</sequence>
<feature type="region of interest" description="Disordered" evidence="1">
    <location>
        <begin position="76"/>
        <end position="103"/>
    </location>
</feature>
<protein>
    <submittedName>
        <fullName evidence="2">Uncharacterized protein</fullName>
    </submittedName>
</protein>
<comment type="caution">
    <text evidence="2">The sequence shown here is derived from an EMBL/GenBank/DDBJ whole genome shotgun (WGS) entry which is preliminary data.</text>
</comment>
<feature type="compositionally biased region" description="Basic and acidic residues" evidence="1">
    <location>
        <begin position="82"/>
        <end position="97"/>
    </location>
</feature>
<evidence type="ECO:0000313" key="2">
    <source>
        <dbReference type="EMBL" id="KAF9963333.1"/>
    </source>
</evidence>
<dbReference type="Proteomes" id="UP000749646">
    <property type="component" value="Unassembled WGS sequence"/>
</dbReference>
<evidence type="ECO:0000256" key="1">
    <source>
        <dbReference type="SAM" id="MobiDB-lite"/>
    </source>
</evidence>
<dbReference type="AlphaFoldDB" id="A0A9P6J5R5"/>
<gene>
    <name evidence="2" type="ORF">BGZ65_004284</name>
</gene>